<feature type="region of interest" description="Disordered" evidence="1">
    <location>
        <begin position="1"/>
        <end position="26"/>
    </location>
</feature>
<dbReference type="AlphaFoldDB" id="A0A9D9DCD8"/>
<reference evidence="2" key="2">
    <citation type="journal article" date="2021" name="PeerJ">
        <title>Extensive microbial diversity within the chicken gut microbiome revealed by metagenomics and culture.</title>
        <authorList>
            <person name="Gilroy R."/>
            <person name="Ravi A."/>
            <person name="Getino M."/>
            <person name="Pursley I."/>
            <person name="Horton D.L."/>
            <person name="Alikhan N.F."/>
            <person name="Baker D."/>
            <person name="Gharbi K."/>
            <person name="Hall N."/>
            <person name="Watson M."/>
            <person name="Adriaenssens E.M."/>
            <person name="Foster-Nyarko E."/>
            <person name="Jarju S."/>
            <person name="Secka A."/>
            <person name="Antonio M."/>
            <person name="Oren A."/>
            <person name="Chaudhuri R.R."/>
            <person name="La Ragione R."/>
            <person name="Hildebrand F."/>
            <person name="Pallen M.J."/>
        </authorList>
    </citation>
    <scope>NUCLEOTIDE SEQUENCE</scope>
    <source>
        <strain evidence="2">17213</strain>
    </source>
</reference>
<evidence type="ECO:0000313" key="2">
    <source>
        <dbReference type="EMBL" id="MBO8415859.1"/>
    </source>
</evidence>
<accession>A0A9D9DCD8</accession>
<dbReference type="Proteomes" id="UP000823631">
    <property type="component" value="Unassembled WGS sequence"/>
</dbReference>
<dbReference type="EMBL" id="JADINH010000123">
    <property type="protein sequence ID" value="MBO8415859.1"/>
    <property type="molecule type" value="Genomic_DNA"/>
</dbReference>
<organism evidence="2 3">
    <name type="scientific">Candidatus Avisuccinivibrio stercorigallinarum</name>
    <dbReference type="NCBI Taxonomy" id="2840704"/>
    <lineage>
        <taxon>Bacteria</taxon>
        <taxon>Pseudomonadati</taxon>
        <taxon>Pseudomonadota</taxon>
        <taxon>Gammaproteobacteria</taxon>
        <taxon>Aeromonadales</taxon>
        <taxon>Succinivibrionaceae</taxon>
        <taxon>Succinivibrionaceae incertae sedis</taxon>
        <taxon>Candidatus Avisuccinivibrio</taxon>
    </lineage>
</organism>
<evidence type="ECO:0000256" key="1">
    <source>
        <dbReference type="SAM" id="MobiDB-lite"/>
    </source>
</evidence>
<sequence>MSEKHIKTSSQGQGQEPSSSCWPSGAGGEIKLTRYRKLRPNGDTYVYEKETRYDPQRRYNVVLRTRLLGKIPAGGSEMVPTRHKSRSKAAAKAALKTGTSATALPRPVVELQVRPGQLLDYLSSESGLGTELSRAFGSEEGLSLLSLAWCALCSRGTLAEIADWGLNHALPASQELTRAELELLCFDLGSDRPGQQDFFQGRSELLAADGGKALLIDLPELDLLLLCSRAHFQVLSFARLPPGDAARMVLMFVQEELAAYCKEDCLQGFISEKDLKPDDEAAWQLKARIEHFAAHCRPLFDLTGLTSDEEEECWRGRLLIFFTALCLYLKMEAKLKQTQDSVAADLKRLQQISGGAGTELTAALSSLLTWLKNRDARRVLAWFDGPRMHEGSALTPAAQRRMSQECLTRDLLFLRYFGYSAWAEQHPQGLLL</sequence>
<comment type="caution">
    <text evidence="2">The sequence shown here is derived from an EMBL/GenBank/DDBJ whole genome shotgun (WGS) entry which is preliminary data.</text>
</comment>
<feature type="compositionally biased region" description="Low complexity" evidence="1">
    <location>
        <begin position="9"/>
        <end position="20"/>
    </location>
</feature>
<name>A0A9D9DCD8_9GAMM</name>
<protein>
    <submittedName>
        <fullName evidence="2">Uncharacterized protein</fullName>
    </submittedName>
</protein>
<evidence type="ECO:0000313" key="3">
    <source>
        <dbReference type="Proteomes" id="UP000823631"/>
    </source>
</evidence>
<gene>
    <name evidence="2" type="ORF">IAB19_05725</name>
</gene>
<reference evidence="2" key="1">
    <citation type="submission" date="2020-10" db="EMBL/GenBank/DDBJ databases">
        <authorList>
            <person name="Gilroy R."/>
        </authorList>
    </citation>
    <scope>NUCLEOTIDE SEQUENCE</scope>
    <source>
        <strain evidence="2">17213</strain>
    </source>
</reference>
<proteinExistence type="predicted"/>